<feature type="domain" description="HTH rpiR-type" evidence="4">
    <location>
        <begin position="5"/>
        <end position="81"/>
    </location>
</feature>
<dbReference type="Pfam" id="PF01380">
    <property type="entry name" value="SIS"/>
    <property type="match status" value="1"/>
</dbReference>
<accession>A0A644TC92</accession>
<evidence type="ECO:0000313" key="6">
    <source>
        <dbReference type="EMBL" id="MPL64484.1"/>
    </source>
</evidence>
<keyword evidence="2" id="KW-0238">DNA-binding</keyword>
<dbReference type="Gene3D" id="1.10.10.10">
    <property type="entry name" value="Winged helix-like DNA-binding domain superfamily/Winged helix DNA-binding domain"/>
    <property type="match status" value="1"/>
</dbReference>
<dbReference type="AlphaFoldDB" id="A0A644TC92"/>
<dbReference type="SUPFAM" id="SSF46689">
    <property type="entry name" value="Homeodomain-like"/>
    <property type="match status" value="1"/>
</dbReference>
<keyword evidence="1" id="KW-0805">Transcription regulation</keyword>
<evidence type="ECO:0000259" key="4">
    <source>
        <dbReference type="PROSITE" id="PS51071"/>
    </source>
</evidence>
<dbReference type="GO" id="GO:1901135">
    <property type="term" value="P:carbohydrate derivative metabolic process"/>
    <property type="evidence" value="ECO:0007669"/>
    <property type="project" value="InterPro"/>
</dbReference>
<evidence type="ECO:0000259" key="5">
    <source>
        <dbReference type="PROSITE" id="PS51464"/>
    </source>
</evidence>
<dbReference type="PANTHER" id="PTHR30514:SF1">
    <property type="entry name" value="HTH-TYPE TRANSCRIPTIONAL REGULATOR HEXR-RELATED"/>
    <property type="match status" value="1"/>
</dbReference>
<feature type="domain" description="SIS" evidence="5">
    <location>
        <begin position="122"/>
        <end position="263"/>
    </location>
</feature>
<dbReference type="InterPro" id="IPR047640">
    <property type="entry name" value="RpiR-like"/>
</dbReference>
<evidence type="ECO:0000256" key="3">
    <source>
        <dbReference type="ARBA" id="ARBA00023163"/>
    </source>
</evidence>
<gene>
    <name evidence="6" type="primary">rpiR_1</name>
    <name evidence="6" type="ORF">SDC9_10139</name>
</gene>
<proteinExistence type="predicted"/>
<dbReference type="PANTHER" id="PTHR30514">
    <property type="entry name" value="GLUCOKINASE"/>
    <property type="match status" value="1"/>
</dbReference>
<dbReference type="PROSITE" id="PS51464">
    <property type="entry name" value="SIS"/>
    <property type="match status" value="1"/>
</dbReference>
<dbReference type="EMBL" id="VSSQ01000025">
    <property type="protein sequence ID" value="MPL64484.1"/>
    <property type="molecule type" value="Genomic_DNA"/>
</dbReference>
<dbReference type="InterPro" id="IPR036388">
    <property type="entry name" value="WH-like_DNA-bd_sf"/>
</dbReference>
<comment type="caution">
    <text evidence="6">The sequence shown here is derived from an EMBL/GenBank/DDBJ whole genome shotgun (WGS) entry which is preliminary data.</text>
</comment>
<evidence type="ECO:0000256" key="1">
    <source>
        <dbReference type="ARBA" id="ARBA00023015"/>
    </source>
</evidence>
<keyword evidence="3" id="KW-0804">Transcription</keyword>
<dbReference type="GO" id="GO:0003677">
    <property type="term" value="F:DNA binding"/>
    <property type="evidence" value="ECO:0007669"/>
    <property type="project" value="UniProtKB-KW"/>
</dbReference>
<dbReference type="InterPro" id="IPR000281">
    <property type="entry name" value="HTH_RpiR"/>
</dbReference>
<dbReference type="PROSITE" id="PS51071">
    <property type="entry name" value="HTH_RPIR"/>
    <property type="match status" value="1"/>
</dbReference>
<dbReference type="CDD" id="cd05013">
    <property type="entry name" value="SIS_RpiR"/>
    <property type="match status" value="1"/>
</dbReference>
<sequence length="281" mass="30790">MVTDQSCMYLIHSYSDAFSAKEKRVAEHIQLHPSEAVHPSIEELAARIGVSVSTLLRFVKKLGYGSYQEFRIALATETLKPESRYYEIDVEESGDPVGISCKAARTALDMTEKLVDRDCLRTVSEMACKSAWVCIFGLGGSGLVARDALHKLIRSGIRCQSAEDFHLQLMMASQVGEGDLALLISHTGANKDSLAIAEVLRRNNCPLVVITTYPRSPLARMADYLLVAGAPGSSVISEAFSARIAHLAIIDSLYIEVMGQLKARGMRNVEKMRTAIAGRRI</sequence>
<reference evidence="6" key="1">
    <citation type="submission" date="2019-08" db="EMBL/GenBank/DDBJ databases">
        <authorList>
            <person name="Kucharzyk K."/>
            <person name="Murdoch R.W."/>
            <person name="Higgins S."/>
            <person name="Loffler F."/>
        </authorList>
    </citation>
    <scope>NUCLEOTIDE SEQUENCE</scope>
</reference>
<protein>
    <submittedName>
        <fullName evidence="6">HTH-type transcriptional regulator RpiR</fullName>
    </submittedName>
</protein>
<dbReference type="InterPro" id="IPR009057">
    <property type="entry name" value="Homeodomain-like_sf"/>
</dbReference>
<dbReference type="InterPro" id="IPR001347">
    <property type="entry name" value="SIS_dom"/>
</dbReference>
<dbReference type="Gene3D" id="3.40.50.10490">
    <property type="entry name" value="Glucose-6-phosphate isomerase like protein, domain 1"/>
    <property type="match status" value="1"/>
</dbReference>
<dbReference type="Pfam" id="PF01418">
    <property type="entry name" value="HTH_6"/>
    <property type="match status" value="1"/>
</dbReference>
<organism evidence="6">
    <name type="scientific">bioreactor metagenome</name>
    <dbReference type="NCBI Taxonomy" id="1076179"/>
    <lineage>
        <taxon>unclassified sequences</taxon>
        <taxon>metagenomes</taxon>
        <taxon>ecological metagenomes</taxon>
    </lineage>
</organism>
<evidence type="ECO:0000256" key="2">
    <source>
        <dbReference type="ARBA" id="ARBA00023125"/>
    </source>
</evidence>
<dbReference type="SUPFAM" id="SSF53697">
    <property type="entry name" value="SIS domain"/>
    <property type="match status" value="1"/>
</dbReference>
<dbReference type="InterPro" id="IPR046348">
    <property type="entry name" value="SIS_dom_sf"/>
</dbReference>
<dbReference type="GO" id="GO:0097367">
    <property type="term" value="F:carbohydrate derivative binding"/>
    <property type="evidence" value="ECO:0007669"/>
    <property type="project" value="InterPro"/>
</dbReference>
<dbReference type="InterPro" id="IPR035472">
    <property type="entry name" value="RpiR-like_SIS"/>
</dbReference>
<name>A0A644TC92_9ZZZZ</name>
<dbReference type="GO" id="GO:0003700">
    <property type="term" value="F:DNA-binding transcription factor activity"/>
    <property type="evidence" value="ECO:0007669"/>
    <property type="project" value="InterPro"/>
</dbReference>